<gene>
    <name evidence="2" type="ORF">BE221DRAFT_142837</name>
</gene>
<feature type="compositionally biased region" description="Basic and acidic residues" evidence="1">
    <location>
        <begin position="107"/>
        <end position="121"/>
    </location>
</feature>
<sequence>MRALERDDFALYGSFDESYADGAGMILGKNESGRRGKRAGGKRASYDAVAGVLEALSEVRTERRQRAPRWSRSGGDGGASSGDDDEEAGVGSFATFAEEVDGSVQETPREARPAPVRELKRPVAARPTPPRPKAAPKPKLTATVDPVETKAKATQTLCKWGFAASDIEIAIEKTVEKVGDSATAKKRQIAALDWLLMNCPMENVPDEYRREAQQVRG</sequence>
<name>A0A1Y5HXY0_OSTTA</name>
<dbReference type="AlphaFoldDB" id="A0A1Y5HXY0"/>
<feature type="region of interest" description="Disordered" evidence="1">
    <location>
        <begin position="24"/>
        <end position="44"/>
    </location>
</feature>
<dbReference type="Proteomes" id="UP000195557">
    <property type="component" value="Unassembled WGS sequence"/>
</dbReference>
<evidence type="ECO:0000313" key="2">
    <source>
        <dbReference type="EMBL" id="OUS42136.1"/>
    </source>
</evidence>
<reference evidence="2" key="1">
    <citation type="submission" date="2017-04" db="EMBL/GenBank/DDBJ databases">
        <title>Population genomics of picophytoplankton unveils novel chromosome hypervariability.</title>
        <authorList>
            <consortium name="DOE Joint Genome Institute"/>
            <person name="Blanc-Mathieu R."/>
            <person name="Krasovec M."/>
            <person name="Hebrard M."/>
            <person name="Yau S."/>
            <person name="Desgranges E."/>
            <person name="Martin J."/>
            <person name="Schackwitz W."/>
            <person name="Kuo A."/>
            <person name="Salin G."/>
            <person name="Donnadieu C."/>
            <person name="Desdevises Y."/>
            <person name="Sanchez-Ferandin S."/>
            <person name="Moreau H."/>
            <person name="Rivals E."/>
            <person name="Grigoriev I.V."/>
            <person name="Grimsley N."/>
            <person name="Eyre-Walker A."/>
            <person name="Piganeau G."/>
        </authorList>
    </citation>
    <scope>NUCLEOTIDE SEQUENCE [LARGE SCALE GENOMIC DNA]</scope>
    <source>
        <strain evidence="2">RCC 1115</strain>
    </source>
</reference>
<protein>
    <submittedName>
        <fullName evidence="2">Uncharacterized protein</fullName>
    </submittedName>
</protein>
<accession>A0A1Y5HXY0</accession>
<dbReference type="EMBL" id="KZ155839">
    <property type="protein sequence ID" value="OUS42136.1"/>
    <property type="molecule type" value="Genomic_DNA"/>
</dbReference>
<proteinExistence type="predicted"/>
<organism evidence="2">
    <name type="scientific">Ostreococcus tauri</name>
    <name type="common">Marine green alga</name>
    <dbReference type="NCBI Taxonomy" id="70448"/>
    <lineage>
        <taxon>Eukaryota</taxon>
        <taxon>Viridiplantae</taxon>
        <taxon>Chlorophyta</taxon>
        <taxon>Mamiellophyceae</taxon>
        <taxon>Mamiellales</taxon>
        <taxon>Bathycoccaceae</taxon>
        <taxon>Ostreococcus</taxon>
    </lineage>
</organism>
<feature type="region of interest" description="Disordered" evidence="1">
    <location>
        <begin position="57"/>
        <end position="147"/>
    </location>
</feature>
<evidence type="ECO:0000256" key="1">
    <source>
        <dbReference type="SAM" id="MobiDB-lite"/>
    </source>
</evidence>